<proteinExistence type="predicted"/>
<keyword evidence="2" id="KW-1133">Transmembrane helix</keyword>
<keyword evidence="1" id="KW-0175">Coiled coil</keyword>
<evidence type="ECO:0000256" key="1">
    <source>
        <dbReference type="SAM" id="Coils"/>
    </source>
</evidence>
<keyword evidence="2" id="KW-0812">Transmembrane</keyword>
<dbReference type="KEGG" id="ddh:Desde_3178"/>
<keyword evidence="4" id="KW-1185">Reference proteome</keyword>
<evidence type="ECO:0000313" key="3">
    <source>
        <dbReference type="EMBL" id="AFM01469.1"/>
    </source>
</evidence>
<evidence type="ECO:0000313" key="4">
    <source>
        <dbReference type="Proteomes" id="UP000006053"/>
    </source>
</evidence>
<keyword evidence="2" id="KW-0472">Membrane</keyword>
<dbReference type="HOGENOM" id="CLU_1465968_0_0_9"/>
<accession>I4ABY4</accession>
<dbReference type="EMBL" id="CP003348">
    <property type="protein sequence ID" value="AFM01469.1"/>
    <property type="molecule type" value="Genomic_DNA"/>
</dbReference>
<protein>
    <submittedName>
        <fullName evidence="3">Uncharacterized protein</fullName>
    </submittedName>
</protein>
<dbReference type="eggNOG" id="ENOG502ZIJD">
    <property type="taxonomic scope" value="Bacteria"/>
</dbReference>
<evidence type="ECO:0000256" key="2">
    <source>
        <dbReference type="SAM" id="Phobius"/>
    </source>
</evidence>
<dbReference type="STRING" id="756499.Desde_3178"/>
<name>I4ABY4_DESDJ</name>
<reference evidence="3 4" key="2">
    <citation type="journal article" date="2015" name="J. Bacteriol.">
        <title>Genomic, proteomic, and biochemical analysis of the organohalide respiratory pathway in Desulfitobacterium dehalogenans.</title>
        <authorList>
            <person name="Kruse T."/>
            <person name="van de Pas B.A."/>
            <person name="Atteia A."/>
            <person name="Krab K."/>
            <person name="Hagen W.R."/>
            <person name="Goodwin L."/>
            <person name="Chain P."/>
            <person name="Boeren S."/>
            <person name="Maphosa F."/>
            <person name="Schraa G."/>
            <person name="de Vos W.M."/>
            <person name="van der Oost J."/>
            <person name="Smidt H."/>
            <person name="Stams A.J."/>
        </authorList>
    </citation>
    <scope>NUCLEOTIDE SEQUENCE [LARGE SCALE GENOMIC DNA]</scope>
    <source>
        <strain evidence="4">ATCC 51507 / DSM 9161 / JW/IU-DC1</strain>
    </source>
</reference>
<feature type="transmembrane region" description="Helical" evidence="2">
    <location>
        <begin position="6"/>
        <end position="31"/>
    </location>
</feature>
<gene>
    <name evidence="3" type="ordered locus">Desde_3178</name>
</gene>
<organism evidence="3 4">
    <name type="scientific">Desulfitobacterium dehalogenans (strain ATCC 51507 / DSM 9161 / JW/IU-DC1)</name>
    <dbReference type="NCBI Taxonomy" id="756499"/>
    <lineage>
        <taxon>Bacteria</taxon>
        <taxon>Bacillati</taxon>
        <taxon>Bacillota</taxon>
        <taxon>Clostridia</taxon>
        <taxon>Eubacteriales</taxon>
        <taxon>Desulfitobacteriaceae</taxon>
        <taxon>Desulfitobacterium</taxon>
    </lineage>
</organism>
<feature type="coiled-coil region" evidence="1">
    <location>
        <begin position="145"/>
        <end position="172"/>
    </location>
</feature>
<reference evidence="4" key="1">
    <citation type="submission" date="2012-06" db="EMBL/GenBank/DDBJ databases">
        <title>Complete sequence of Desulfitobacterium dehalogenans ATCC 51507.</title>
        <authorList>
            <person name="Lucas S."/>
            <person name="Han J."/>
            <person name="Lapidus A."/>
            <person name="Cheng J.-F."/>
            <person name="Goodwin L."/>
            <person name="Pitluck S."/>
            <person name="Peters L."/>
            <person name="Ovchinnikova G."/>
            <person name="Teshima H."/>
            <person name="Detter J.C."/>
            <person name="Han C."/>
            <person name="Tapia R."/>
            <person name="Land M."/>
            <person name="Hauser L."/>
            <person name="Kyrpides N."/>
            <person name="Ivanova N."/>
            <person name="Pagani I."/>
            <person name="Kruse T."/>
            <person name="de Vos W.M."/>
            <person name="Smidt H."/>
            <person name="Woyke T."/>
        </authorList>
    </citation>
    <scope>NUCLEOTIDE SEQUENCE [LARGE SCALE GENOMIC DNA]</scope>
    <source>
        <strain evidence="4">ATCC 51507 / DSM 9161 / JW/IU-DC1</strain>
    </source>
</reference>
<dbReference type="AlphaFoldDB" id="I4ABY4"/>
<dbReference type="Proteomes" id="UP000006053">
    <property type="component" value="Chromosome"/>
</dbReference>
<sequence precursor="true">MNWGQILMDSLTVAIIGAVAVLGSTLLANWITDVKGYKKLNLKIGEVPNTTLSGQHKDIEAAIKEGNCSLNEQVKDSIKGSTESILSSSNTILTKVEKINDHLIKEKADHENSFKNLDKDQQKIKGHVEGIHALVKDWERTISRNRELENKVIVLEEKVQKLTLELSRVNQDRSNDRDEQDLER</sequence>